<keyword evidence="2" id="KW-1185">Reference proteome</keyword>
<protein>
    <submittedName>
        <fullName evidence="1">Uncharacterized protein</fullName>
    </submittedName>
</protein>
<reference evidence="1" key="1">
    <citation type="submission" date="2023-12" db="EMBL/GenBank/DDBJ databases">
        <title>Genome assembly of Anisodus tanguticus.</title>
        <authorList>
            <person name="Wang Y.-J."/>
        </authorList>
    </citation>
    <scope>NUCLEOTIDE SEQUENCE</scope>
    <source>
        <strain evidence="1">KB-2021</strain>
        <tissue evidence="1">Leaf</tissue>
    </source>
</reference>
<evidence type="ECO:0000313" key="2">
    <source>
        <dbReference type="Proteomes" id="UP001291623"/>
    </source>
</evidence>
<dbReference type="AlphaFoldDB" id="A0AAE1VNK7"/>
<organism evidence="1 2">
    <name type="scientific">Anisodus tanguticus</name>
    <dbReference type="NCBI Taxonomy" id="243964"/>
    <lineage>
        <taxon>Eukaryota</taxon>
        <taxon>Viridiplantae</taxon>
        <taxon>Streptophyta</taxon>
        <taxon>Embryophyta</taxon>
        <taxon>Tracheophyta</taxon>
        <taxon>Spermatophyta</taxon>
        <taxon>Magnoliopsida</taxon>
        <taxon>eudicotyledons</taxon>
        <taxon>Gunneridae</taxon>
        <taxon>Pentapetalae</taxon>
        <taxon>asterids</taxon>
        <taxon>lamiids</taxon>
        <taxon>Solanales</taxon>
        <taxon>Solanaceae</taxon>
        <taxon>Solanoideae</taxon>
        <taxon>Hyoscyameae</taxon>
        <taxon>Anisodus</taxon>
    </lineage>
</organism>
<sequence>MTKFPTAKRQGDPKKARHGQVGWYVSSSYLHNSLSSFFVRDHVGRKWPGKKRGGNEVVYASRNKLVTTLIQRQQPLVQLGGAVVNLVAGEKPVDVYFGIAVRLDHTHTLEFEALVTSRISGSLYIVRIIHLHRPGTVFTAEQRWATLSFSFFCVDSSIIPSCSQIKLLMESIIIPSFSSIHVDKSIDFSYEELFESTNDFNIRIRLDEVALQPSTMLS</sequence>
<gene>
    <name evidence="1" type="ORF">RND71_003299</name>
</gene>
<dbReference type="Proteomes" id="UP001291623">
    <property type="component" value="Unassembled WGS sequence"/>
</dbReference>
<dbReference type="EMBL" id="JAVYJV010000002">
    <property type="protein sequence ID" value="KAK4377003.1"/>
    <property type="molecule type" value="Genomic_DNA"/>
</dbReference>
<comment type="caution">
    <text evidence="1">The sequence shown here is derived from an EMBL/GenBank/DDBJ whole genome shotgun (WGS) entry which is preliminary data.</text>
</comment>
<name>A0AAE1VNK7_9SOLA</name>
<accession>A0AAE1VNK7</accession>
<evidence type="ECO:0000313" key="1">
    <source>
        <dbReference type="EMBL" id="KAK4377003.1"/>
    </source>
</evidence>
<proteinExistence type="predicted"/>